<dbReference type="GO" id="GO:0008233">
    <property type="term" value="F:peptidase activity"/>
    <property type="evidence" value="ECO:0007669"/>
    <property type="project" value="UniProtKB-KW"/>
</dbReference>
<dbReference type="Gene3D" id="3.30.70.360">
    <property type="match status" value="1"/>
</dbReference>
<protein>
    <recommendedName>
        <fullName evidence="6">Peptidase M20 dimerisation domain-containing protein</fullName>
    </recommendedName>
</protein>
<dbReference type="GO" id="GO:0006508">
    <property type="term" value="P:proteolysis"/>
    <property type="evidence" value="ECO:0007669"/>
    <property type="project" value="UniProtKB-KW"/>
</dbReference>
<keyword evidence="5" id="KW-1185">Reference proteome</keyword>
<dbReference type="PANTHER" id="PTHR43270">
    <property type="entry name" value="BETA-ALA-HIS DIPEPTIDASE"/>
    <property type="match status" value="1"/>
</dbReference>
<accession>A0A8J4F1Z0</accession>
<keyword evidence="1" id="KW-0645">Protease</keyword>
<evidence type="ECO:0000313" key="4">
    <source>
        <dbReference type="EMBL" id="GIL53253.1"/>
    </source>
</evidence>
<dbReference type="PANTHER" id="PTHR43270:SF12">
    <property type="entry name" value="SUCCINYL-DIAMINOPIMELATE DESUCCINYLASE"/>
    <property type="match status" value="1"/>
</dbReference>
<keyword evidence="2" id="KW-0479">Metal-binding</keyword>
<sequence length="155" mass="16610">MSPHLTAFLQRHAGRLVADLALSADGGQPAADRGGISLGLRGVVSLQLDVVTADTDMHSGMKGGSSANSNHVLAALLAGMRDPRTQAVTVEGFYDDVARITDLDRRDMEMYDFNPEKEAAELGLLGHVGEEGYSILEQRYGLSWLRSKLDNAIVG</sequence>
<dbReference type="AlphaFoldDB" id="A0A8J4F1Z0"/>
<comment type="caution">
    <text evidence="4">The sequence shown here is derived from an EMBL/GenBank/DDBJ whole genome shotgun (WGS) entry which is preliminary data.</text>
</comment>
<dbReference type="InterPro" id="IPR051458">
    <property type="entry name" value="Cyt/Met_Dipeptidase"/>
</dbReference>
<keyword evidence="3" id="KW-0378">Hydrolase</keyword>
<gene>
    <name evidence="4" type="ORF">Vafri_8907</name>
</gene>
<evidence type="ECO:0000313" key="5">
    <source>
        <dbReference type="Proteomes" id="UP000747399"/>
    </source>
</evidence>
<dbReference type="Gene3D" id="3.40.630.10">
    <property type="entry name" value="Zn peptidases"/>
    <property type="match status" value="1"/>
</dbReference>
<reference evidence="4" key="1">
    <citation type="journal article" date="2021" name="Proc. Natl. Acad. Sci. U.S.A.">
        <title>Three genomes in the algal genus Volvox reveal the fate of a haploid sex-determining region after a transition to homothallism.</title>
        <authorList>
            <person name="Yamamoto K."/>
            <person name="Hamaji T."/>
            <person name="Kawai-Toyooka H."/>
            <person name="Matsuzaki R."/>
            <person name="Takahashi F."/>
            <person name="Nishimura Y."/>
            <person name="Kawachi M."/>
            <person name="Noguchi H."/>
            <person name="Minakuchi Y."/>
            <person name="Umen J.G."/>
            <person name="Toyoda A."/>
            <person name="Nozaki H."/>
        </authorList>
    </citation>
    <scope>NUCLEOTIDE SEQUENCE</scope>
    <source>
        <strain evidence="4">NIES-3780</strain>
    </source>
</reference>
<name>A0A8J4F1Z0_9CHLO</name>
<evidence type="ECO:0000256" key="3">
    <source>
        <dbReference type="ARBA" id="ARBA00022801"/>
    </source>
</evidence>
<dbReference type="GO" id="GO:0046872">
    <property type="term" value="F:metal ion binding"/>
    <property type="evidence" value="ECO:0007669"/>
    <property type="project" value="UniProtKB-KW"/>
</dbReference>
<dbReference type="EMBL" id="BNCO01000014">
    <property type="protein sequence ID" value="GIL53253.1"/>
    <property type="molecule type" value="Genomic_DNA"/>
</dbReference>
<proteinExistence type="predicted"/>
<organism evidence="4 5">
    <name type="scientific">Volvox africanus</name>
    <dbReference type="NCBI Taxonomy" id="51714"/>
    <lineage>
        <taxon>Eukaryota</taxon>
        <taxon>Viridiplantae</taxon>
        <taxon>Chlorophyta</taxon>
        <taxon>core chlorophytes</taxon>
        <taxon>Chlorophyceae</taxon>
        <taxon>CS clade</taxon>
        <taxon>Chlamydomonadales</taxon>
        <taxon>Volvocaceae</taxon>
        <taxon>Volvox</taxon>
    </lineage>
</organism>
<dbReference type="Proteomes" id="UP000747399">
    <property type="component" value="Unassembled WGS sequence"/>
</dbReference>
<evidence type="ECO:0000256" key="2">
    <source>
        <dbReference type="ARBA" id="ARBA00022723"/>
    </source>
</evidence>
<evidence type="ECO:0008006" key="6">
    <source>
        <dbReference type="Google" id="ProtNLM"/>
    </source>
</evidence>
<evidence type="ECO:0000256" key="1">
    <source>
        <dbReference type="ARBA" id="ARBA00022670"/>
    </source>
</evidence>